<dbReference type="RefSeq" id="WP_200821586.1">
    <property type="nucleotide sequence ID" value="NZ_FNVA01000006.1"/>
</dbReference>
<reference evidence="2 3" key="1">
    <citation type="submission" date="2016-10" db="EMBL/GenBank/DDBJ databases">
        <authorList>
            <person name="de Groot N.N."/>
        </authorList>
    </citation>
    <scope>NUCLEOTIDE SEQUENCE [LARGE SCALE GENOMIC DNA]</scope>
    <source>
        <strain evidence="2 3">DSM 22489</strain>
    </source>
</reference>
<accession>A0A1H6B895</accession>
<organism evidence="2 3">
    <name type="scientific">Bryocella elongata</name>
    <dbReference type="NCBI Taxonomy" id="863522"/>
    <lineage>
        <taxon>Bacteria</taxon>
        <taxon>Pseudomonadati</taxon>
        <taxon>Acidobacteriota</taxon>
        <taxon>Terriglobia</taxon>
        <taxon>Terriglobales</taxon>
        <taxon>Acidobacteriaceae</taxon>
        <taxon>Bryocella</taxon>
    </lineage>
</organism>
<evidence type="ECO:0000313" key="2">
    <source>
        <dbReference type="EMBL" id="SEG56764.1"/>
    </source>
</evidence>
<dbReference type="PANTHER" id="PTHR34988:SF1">
    <property type="entry name" value="DNA-BINDING PROTEIN"/>
    <property type="match status" value="1"/>
</dbReference>
<dbReference type="AlphaFoldDB" id="A0A1H6B895"/>
<dbReference type="InterPro" id="IPR005175">
    <property type="entry name" value="PPC_dom"/>
</dbReference>
<dbReference type="CDD" id="cd11378">
    <property type="entry name" value="DUF296"/>
    <property type="match status" value="1"/>
</dbReference>
<keyword evidence="3" id="KW-1185">Reference proteome</keyword>
<dbReference type="Proteomes" id="UP000236728">
    <property type="component" value="Unassembled WGS sequence"/>
</dbReference>
<dbReference type="EMBL" id="FNVA01000006">
    <property type="protein sequence ID" value="SEG56764.1"/>
    <property type="molecule type" value="Genomic_DNA"/>
</dbReference>
<protein>
    <recommendedName>
        <fullName evidence="1">PPC domain-containing protein</fullName>
    </recommendedName>
</protein>
<feature type="domain" description="PPC" evidence="1">
    <location>
        <begin position="60"/>
        <end position="196"/>
    </location>
</feature>
<dbReference type="PROSITE" id="PS51742">
    <property type="entry name" value="PPC"/>
    <property type="match status" value="1"/>
</dbReference>
<name>A0A1H6B895_9BACT</name>
<dbReference type="Pfam" id="PF03479">
    <property type="entry name" value="PCC"/>
    <property type="match status" value="1"/>
</dbReference>
<dbReference type="SUPFAM" id="SSF117856">
    <property type="entry name" value="AF0104/ALDC/Ptd012-like"/>
    <property type="match status" value="1"/>
</dbReference>
<proteinExistence type="predicted"/>
<sequence length="197" mass="20837">MRAGMLAGSLAAVMLAVSGGLGDGQTPAPSAQVPAGYIPTVRKLEHGKAPRMTWQLVSEANGERTFAVIFLTGDELLAGITEFAEGQHIAAARITGIGAISHATLGWLDLEKKAYKPIVISDQVEVTSMLGDIAELNGKPSVHLHLTVAHQDGAVTGGHLIEAFTRPTLEVIVTEYPKGLHKEFDPEVGMTLIRPKS</sequence>
<dbReference type="PANTHER" id="PTHR34988">
    <property type="entry name" value="PROTEIN, PUTATIVE-RELATED"/>
    <property type="match status" value="1"/>
</dbReference>
<evidence type="ECO:0000313" key="3">
    <source>
        <dbReference type="Proteomes" id="UP000236728"/>
    </source>
</evidence>
<evidence type="ECO:0000259" key="1">
    <source>
        <dbReference type="PROSITE" id="PS51742"/>
    </source>
</evidence>
<dbReference type="Gene3D" id="3.30.1330.80">
    <property type="entry name" value="Hypothetical protein, similar to alpha- acetolactate decarboxylase, domain 2"/>
    <property type="match status" value="1"/>
</dbReference>
<gene>
    <name evidence="2" type="ORF">SAMN05421819_3592</name>
</gene>